<keyword evidence="2" id="KW-1185">Reference proteome</keyword>
<evidence type="ECO:0000313" key="1">
    <source>
        <dbReference type="EMBL" id="OEY87138.1"/>
    </source>
</evidence>
<sequence>MPEEDVEYIKGLLATINPQLSKKMGYFTHEEIRAFEKQRKVIQYERHEERLIDGFFIKSKITQKVSTMIFFEAFGNKLTFGVSDKFDVKKIDKVALIKNKKNVTMKRHNILSLTM</sequence>
<accession>A0A1E7QKY4</accession>
<dbReference type="AlphaFoldDB" id="A0A1E7QKY4"/>
<proteinExistence type="predicted"/>
<reference evidence="1 2" key="1">
    <citation type="submission" date="2016-09" db="EMBL/GenBank/DDBJ databases">
        <title>Genomic evidence for plant-parasitic nematodes as the earliest Wolbachia hosts.</title>
        <authorList>
            <person name="Brown A.M."/>
            <person name="Wasala S.K."/>
            <person name="Howe D.K."/>
            <person name="Peetz A.B."/>
            <person name="Zasada I.A."/>
            <person name="Denver D.R."/>
        </authorList>
    </citation>
    <scope>NUCLEOTIDE SEQUENCE [LARGE SCALE GENOMIC DNA]</scope>
    <source>
        <strain evidence="2">wPpe</strain>
    </source>
</reference>
<protein>
    <submittedName>
        <fullName evidence="1">Uncharacterized protein</fullName>
    </submittedName>
</protein>
<gene>
    <name evidence="1" type="ORF">BIY23_01500</name>
</gene>
<evidence type="ECO:0000313" key="2">
    <source>
        <dbReference type="Proteomes" id="UP000175679"/>
    </source>
</evidence>
<name>A0A1E7QKY4_WOLPI</name>
<dbReference type="Proteomes" id="UP000175679">
    <property type="component" value="Unassembled WGS sequence"/>
</dbReference>
<organism evidence="1 2">
    <name type="scientific">Wolbachia pipientis</name>
    <dbReference type="NCBI Taxonomy" id="955"/>
    <lineage>
        <taxon>Bacteria</taxon>
        <taxon>Pseudomonadati</taxon>
        <taxon>Pseudomonadota</taxon>
        <taxon>Alphaproteobacteria</taxon>
        <taxon>Rickettsiales</taxon>
        <taxon>Anaplasmataceae</taxon>
        <taxon>Wolbachieae</taxon>
        <taxon>Wolbachia</taxon>
    </lineage>
</organism>
<dbReference type="RefSeq" id="WP_070064788.1">
    <property type="nucleotide sequence ID" value="NZ_MJMG01000001.1"/>
</dbReference>
<dbReference type="EMBL" id="MJMG01000001">
    <property type="protein sequence ID" value="OEY87138.1"/>
    <property type="molecule type" value="Genomic_DNA"/>
</dbReference>
<comment type="caution">
    <text evidence="1">The sequence shown here is derived from an EMBL/GenBank/DDBJ whole genome shotgun (WGS) entry which is preliminary data.</text>
</comment>